<proteinExistence type="predicted"/>
<dbReference type="InterPro" id="IPR011067">
    <property type="entry name" value="Plasmid_toxin/cell-grow_inhib"/>
</dbReference>
<reference evidence="1 2" key="1">
    <citation type="journal article" date="2016" name="Nat. Commun.">
        <title>Thousands of microbial genomes shed light on interconnected biogeochemical processes in an aquifer system.</title>
        <authorList>
            <person name="Anantharaman K."/>
            <person name="Brown C.T."/>
            <person name="Hug L.A."/>
            <person name="Sharon I."/>
            <person name="Castelle C.J."/>
            <person name="Probst A.J."/>
            <person name="Thomas B.C."/>
            <person name="Singh A."/>
            <person name="Wilkins M.J."/>
            <person name="Karaoz U."/>
            <person name="Brodie E.L."/>
            <person name="Williams K.H."/>
            <person name="Hubbard S.S."/>
            <person name="Banfield J.F."/>
        </authorList>
    </citation>
    <scope>NUCLEOTIDE SEQUENCE [LARGE SCALE GENOMIC DNA]</scope>
</reference>
<dbReference type="Gene3D" id="2.30.30.110">
    <property type="match status" value="1"/>
</dbReference>
<dbReference type="AlphaFoldDB" id="A0A1G2NDZ5"/>
<dbReference type="Proteomes" id="UP000177797">
    <property type="component" value="Unassembled WGS sequence"/>
</dbReference>
<dbReference type="EMBL" id="MHSA01000013">
    <property type="protein sequence ID" value="OHA34307.1"/>
    <property type="molecule type" value="Genomic_DNA"/>
</dbReference>
<protein>
    <recommendedName>
        <fullName evidence="3">2,4-dihydroxyhept-2-ene-1,7-dioic acid aldolase</fullName>
    </recommendedName>
</protein>
<sequence length="136" mass="16055">MKKIIPKERILSWFSEWATLKPRIHFAETEVYFRERQIWWASIGHNIGSEENGKHGNFERPVIIFKKFNPQTFLAIPISTKAKEGAYRLLFKNNGERFIANLSQMRVLSSKRLLRFVGLMPPIDFAQLREIHRDIA</sequence>
<comment type="caution">
    <text evidence="1">The sequence shown here is derived from an EMBL/GenBank/DDBJ whole genome shotgun (WGS) entry which is preliminary data.</text>
</comment>
<dbReference type="GO" id="GO:0003677">
    <property type="term" value="F:DNA binding"/>
    <property type="evidence" value="ECO:0007669"/>
    <property type="project" value="InterPro"/>
</dbReference>
<gene>
    <name evidence="1" type="ORF">A2938_02115</name>
</gene>
<organism evidence="1 2">
    <name type="scientific">Candidatus Taylorbacteria bacterium RIFCSPLOWO2_01_FULL_48_100</name>
    <dbReference type="NCBI Taxonomy" id="1802322"/>
    <lineage>
        <taxon>Bacteria</taxon>
        <taxon>Candidatus Tayloriibacteriota</taxon>
    </lineage>
</organism>
<dbReference type="SUPFAM" id="SSF50118">
    <property type="entry name" value="Cell growth inhibitor/plasmid maintenance toxic component"/>
    <property type="match status" value="1"/>
</dbReference>
<evidence type="ECO:0000313" key="2">
    <source>
        <dbReference type="Proteomes" id="UP000177797"/>
    </source>
</evidence>
<accession>A0A1G2NDZ5</accession>
<dbReference type="Pfam" id="PF02452">
    <property type="entry name" value="PemK_toxin"/>
    <property type="match status" value="1"/>
</dbReference>
<name>A0A1G2NDZ5_9BACT</name>
<evidence type="ECO:0008006" key="3">
    <source>
        <dbReference type="Google" id="ProtNLM"/>
    </source>
</evidence>
<dbReference type="InterPro" id="IPR003477">
    <property type="entry name" value="PemK-like"/>
</dbReference>
<evidence type="ECO:0000313" key="1">
    <source>
        <dbReference type="EMBL" id="OHA34307.1"/>
    </source>
</evidence>